<gene>
    <name evidence="1" type="ORF">R53137_KAKDMLNK_01141</name>
</gene>
<comment type="caution">
    <text evidence="1">The sequence shown here is derived from an EMBL/GenBank/DDBJ whole genome shotgun (WGS) entry which is preliminary data.</text>
</comment>
<dbReference type="RefSeq" id="WP_203619106.1">
    <property type="nucleotide sequence ID" value="NZ_BOJU01000004.1"/>
</dbReference>
<proteinExistence type="predicted"/>
<sequence length="543" mass="64665">MRIKAPNYLLDFCFFDTYFIEHYPNFTKEYFLSDSKNLELLFNEYYGRKKFFYPKKIFSEEIQQLVNNYIDNPEAELSYLYTLKRSGVNTLKSSGVKIKGDVLDAGQKVKIDEIIVSRSKEVEEVIRSKTTFQVSIKKDGKSQVDERLKAPLIDIFLDENGIYNEKWTYIIDEQDPLLHKNNKGLWFFLRSKLNLFNLDGISILPSYEKAEIGIFERLNQIDNIRQYLYGEHFIKKQIFARKKLGLFIKVIKNFDSSIESIMNWFFTSYMFDKYGILWTKFEMPSLDESVINKSSTLFRFEEYIRKQWNLTVEKIEEGNRFIETDSRLINYLNTPSHDELKSTIQNNYVELNPKENYPINITKMLFDENEVPLIENDTEGYTLFEKIQQNEIHWDNVSPYARKSIEFFVSKQLLAETSDGRLVFSNLTRIHILKAVYDWQSLNYFQLSDSSKKECDFLIREGILVSYSSLFSHAESDYLDYVLNNKKFDNSMAIRNTYQHGMPIYDDESIYSDDYYAILLILIMYMNKFYDQLLYKFHVMKVE</sequence>
<dbReference type="Proteomes" id="UP001314262">
    <property type="component" value="Unassembled WGS sequence"/>
</dbReference>
<organism evidence="1 2">
    <name type="scientific">Fructobacillus tropaeoli</name>
    <dbReference type="NCBI Taxonomy" id="709323"/>
    <lineage>
        <taxon>Bacteria</taxon>
        <taxon>Bacillati</taxon>
        <taxon>Bacillota</taxon>
        <taxon>Bacilli</taxon>
        <taxon>Lactobacillales</taxon>
        <taxon>Lactobacillaceae</taxon>
        <taxon>Fructobacillus</taxon>
    </lineage>
</organism>
<evidence type="ECO:0000313" key="2">
    <source>
        <dbReference type="Proteomes" id="UP001314262"/>
    </source>
</evidence>
<protein>
    <submittedName>
        <fullName evidence="1">Uncharacterized protein</fullName>
    </submittedName>
</protein>
<reference evidence="1 2" key="1">
    <citation type="submission" date="2023-10" db="EMBL/GenBank/DDBJ databases">
        <authorList>
            <person name="Botero Cardona J."/>
        </authorList>
    </citation>
    <scope>NUCLEOTIDE SEQUENCE [LARGE SCALE GENOMIC DNA]</scope>
    <source>
        <strain evidence="1 2">R-53137</strain>
    </source>
</reference>
<dbReference type="EMBL" id="CAUZLT010000004">
    <property type="protein sequence ID" value="CAK1247786.1"/>
    <property type="molecule type" value="Genomic_DNA"/>
</dbReference>
<keyword evidence="2" id="KW-1185">Reference proteome</keyword>
<accession>A0ABM9MXT8</accession>
<name>A0ABM9MXT8_9LACO</name>
<evidence type="ECO:0000313" key="1">
    <source>
        <dbReference type="EMBL" id="CAK1247786.1"/>
    </source>
</evidence>